<dbReference type="Pfam" id="PF01370">
    <property type="entry name" value="Epimerase"/>
    <property type="match status" value="1"/>
</dbReference>
<evidence type="ECO:0000256" key="11">
    <source>
        <dbReference type="ARBA" id="ARBA00023239"/>
    </source>
</evidence>
<dbReference type="GO" id="GO:0042732">
    <property type="term" value="P:D-xylose metabolic process"/>
    <property type="evidence" value="ECO:0007669"/>
    <property type="project" value="InterPro"/>
</dbReference>
<keyword evidence="10" id="KW-0325">Glycoprotein</keyword>
<feature type="domain" description="NAD-dependent epimerase/dehydratase" evidence="13">
    <location>
        <begin position="11"/>
        <end position="238"/>
    </location>
</feature>
<dbReference type="AlphaFoldDB" id="A0A366HKB0"/>
<gene>
    <name evidence="14" type="ORF">DFR37_101102</name>
</gene>
<dbReference type="InterPro" id="IPR044516">
    <property type="entry name" value="UXS-like"/>
</dbReference>
<dbReference type="UniPathway" id="UPA00796">
    <property type="reaction ID" value="UER00771"/>
</dbReference>
<dbReference type="EMBL" id="QNRQ01000001">
    <property type="protein sequence ID" value="RBP42977.1"/>
    <property type="molecule type" value="Genomic_DNA"/>
</dbReference>
<evidence type="ECO:0000256" key="1">
    <source>
        <dbReference type="ARBA" id="ARBA00001911"/>
    </source>
</evidence>
<keyword evidence="11" id="KW-0456">Lyase</keyword>
<proteinExistence type="predicted"/>
<keyword evidence="9" id="KW-0472">Membrane</keyword>
<dbReference type="Proteomes" id="UP000253628">
    <property type="component" value="Unassembled WGS sequence"/>
</dbReference>
<evidence type="ECO:0000256" key="5">
    <source>
        <dbReference type="ARBA" id="ARBA00022968"/>
    </source>
</evidence>
<dbReference type="Gene3D" id="3.40.50.720">
    <property type="entry name" value="NAD(P)-binding Rossmann-like Domain"/>
    <property type="match status" value="1"/>
</dbReference>
<evidence type="ECO:0000256" key="9">
    <source>
        <dbReference type="ARBA" id="ARBA00023136"/>
    </source>
</evidence>
<protein>
    <submittedName>
        <fullName evidence="14">UDP-glucuronate decarboxylase</fullName>
    </submittedName>
</protein>
<dbReference type="GO" id="GO:0005737">
    <property type="term" value="C:cytoplasm"/>
    <property type="evidence" value="ECO:0007669"/>
    <property type="project" value="TreeGrafter"/>
</dbReference>
<dbReference type="FunFam" id="3.40.50.720:FF:000065">
    <property type="entry name" value="UDP-glucuronic acid decarboxylase 1"/>
    <property type="match status" value="1"/>
</dbReference>
<dbReference type="PANTHER" id="PTHR43078">
    <property type="entry name" value="UDP-GLUCURONIC ACID DECARBOXYLASE-RELATED"/>
    <property type="match status" value="1"/>
</dbReference>
<comment type="cofactor">
    <cofactor evidence="1">
        <name>NAD(+)</name>
        <dbReference type="ChEBI" id="CHEBI:57540"/>
    </cofactor>
</comment>
<keyword evidence="15" id="KW-1185">Reference proteome</keyword>
<accession>A0A366HKB0</accession>
<organism evidence="14 15">
    <name type="scientific">Eoetvoesiella caeni</name>
    <dbReference type="NCBI Taxonomy" id="645616"/>
    <lineage>
        <taxon>Bacteria</taxon>
        <taxon>Pseudomonadati</taxon>
        <taxon>Pseudomonadota</taxon>
        <taxon>Betaproteobacteria</taxon>
        <taxon>Burkholderiales</taxon>
        <taxon>Alcaligenaceae</taxon>
        <taxon>Eoetvoesiella</taxon>
    </lineage>
</organism>
<sequence length="342" mass="37510">MNDNFGTSGTVLVAGGAGFLGSHLCKRLVHEGRRVICLDNLLTGRRENVQALLDNPLFSFVLHDVIEPIPLDISATHIYNLACPASPRHYQADPVHTLLTCVYGSRNLLELARKCGARILQASTSEVYGNPHVHPQPESYRGSVNTVGLRSCYDEGKRCAETLFSDYGARWHLPVKIARIFNTYGPGMAPDDGRLVSNFILQALNGSPLTVYGDGSQTRSLCYVDDLIEGLVRLMNTPPLFHGPVNLGGPQENTVLEIARLICKLVEVEESFQFFPLPSDDPEQRCPDIALARRCLKWQPATGLEAGLRKTIDYFAHDAAYEPQEAQGDVSGTLGHDSGINL</sequence>
<dbReference type="SUPFAM" id="SSF51735">
    <property type="entry name" value="NAD(P)-binding Rossmann-fold domains"/>
    <property type="match status" value="1"/>
</dbReference>
<dbReference type="InterPro" id="IPR001509">
    <property type="entry name" value="Epimerase_deHydtase"/>
</dbReference>
<dbReference type="PANTHER" id="PTHR43078:SF6">
    <property type="entry name" value="UDP-GLUCURONIC ACID DECARBOXYLASE 1"/>
    <property type="match status" value="1"/>
</dbReference>
<dbReference type="GO" id="GO:0048040">
    <property type="term" value="F:UDP-glucuronate decarboxylase activity"/>
    <property type="evidence" value="ECO:0007669"/>
    <property type="project" value="TreeGrafter"/>
</dbReference>
<keyword evidence="4" id="KW-0210">Decarboxylase</keyword>
<evidence type="ECO:0000256" key="10">
    <source>
        <dbReference type="ARBA" id="ARBA00023180"/>
    </source>
</evidence>
<evidence type="ECO:0000256" key="12">
    <source>
        <dbReference type="ARBA" id="ARBA00037859"/>
    </source>
</evidence>
<evidence type="ECO:0000313" key="14">
    <source>
        <dbReference type="EMBL" id="RBP42977.1"/>
    </source>
</evidence>
<evidence type="ECO:0000259" key="13">
    <source>
        <dbReference type="Pfam" id="PF01370"/>
    </source>
</evidence>
<reference evidence="14 15" key="1">
    <citation type="submission" date="2018-06" db="EMBL/GenBank/DDBJ databases">
        <title>Genomic Encyclopedia of Type Strains, Phase IV (KMG-IV): sequencing the most valuable type-strain genomes for metagenomic binning, comparative biology and taxonomic classification.</title>
        <authorList>
            <person name="Goeker M."/>
        </authorList>
    </citation>
    <scope>NUCLEOTIDE SEQUENCE [LARGE SCALE GENOMIC DNA]</scope>
    <source>
        <strain evidence="14 15">DSM 25520</strain>
    </source>
</reference>
<evidence type="ECO:0000256" key="2">
    <source>
        <dbReference type="ARBA" id="ARBA00004323"/>
    </source>
</evidence>
<evidence type="ECO:0000256" key="8">
    <source>
        <dbReference type="ARBA" id="ARBA00023034"/>
    </source>
</evidence>
<dbReference type="GO" id="GO:0070403">
    <property type="term" value="F:NAD+ binding"/>
    <property type="evidence" value="ECO:0007669"/>
    <property type="project" value="InterPro"/>
</dbReference>
<evidence type="ECO:0000256" key="3">
    <source>
        <dbReference type="ARBA" id="ARBA00022692"/>
    </source>
</evidence>
<comment type="caution">
    <text evidence="14">The sequence shown here is derived from an EMBL/GenBank/DDBJ whole genome shotgun (WGS) entry which is preliminary data.</text>
</comment>
<keyword evidence="5" id="KW-0735">Signal-anchor</keyword>
<dbReference type="RefSeq" id="WP_113931293.1">
    <property type="nucleotide sequence ID" value="NZ_JACCEU010000001.1"/>
</dbReference>
<evidence type="ECO:0000256" key="4">
    <source>
        <dbReference type="ARBA" id="ARBA00022793"/>
    </source>
</evidence>
<name>A0A366HKB0_9BURK</name>
<keyword evidence="8" id="KW-0333">Golgi apparatus</keyword>
<keyword evidence="7" id="KW-0520">NAD</keyword>
<evidence type="ECO:0000256" key="6">
    <source>
        <dbReference type="ARBA" id="ARBA00022989"/>
    </source>
</evidence>
<dbReference type="InterPro" id="IPR036291">
    <property type="entry name" value="NAD(P)-bd_dom_sf"/>
</dbReference>
<keyword evidence="6" id="KW-1133">Transmembrane helix</keyword>
<evidence type="ECO:0000256" key="7">
    <source>
        <dbReference type="ARBA" id="ARBA00023027"/>
    </source>
</evidence>
<dbReference type="CDD" id="cd05230">
    <property type="entry name" value="UGD_SDR_e"/>
    <property type="match status" value="1"/>
</dbReference>
<dbReference type="GO" id="GO:0033320">
    <property type="term" value="P:UDP-D-xylose biosynthetic process"/>
    <property type="evidence" value="ECO:0007669"/>
    <property type="project" value="UniProtKB-UniPathway"/>
</dbReference>
<keyword evidence="3" id="KW-0812">Transmembrane</keyword>
<evidence type="ECO:0000313" key="15">
    <source>
        <dbReference type="Proteomes" id="UP000253628"/>
    </source>
</evidence>
<dbReference type="OrthoDB" id="9802815at2"/>
<comment type="subcellular location">
    <subcellularLocation>
        <location evidence="2">Golgi apparatus membrane</location>
        <topology evidence="2">Single-pass type II membrane protein</topology>
    </subcellularLocation>
    <subcellularLocation>
        <location evidence="12">Golgi apparatus</location>
        <location evidence="12">Golgi stack membrane</location>
    </subcellularLocation>
</comment>